<dbReference type="AlphaFoldDB" id="A0A2S4N9J8"/>
<feature type="transmembrane region" description="Helical" evidence="1">
    <location>
        <begin position="293"/>
        <end position="313"/>
    </location>
</feature>
<evidence type="ECO:0000256" key="1">
    <source>
        <dbReference type="SAM" id="Phobius"/>
    </source>
</evidence>
<comment type="caution">
    <text evidence="2">The sequence shown here is derived from an EMBL/GenBank/DDBJ whole genome shotgun (WGS) entry which is preliminary data.</text>
</comment>
<reference evidence="2 3" key="1">
    <citation type="submission" date="2018-01" db="EMBL/GenBank/DDBJ databases">
        <title>Genomic Encyclopedia of Type Strains, Phase I: the one thousand microbial genomes (KMG-I) project.</title>
        <authorList>
            <person name="Goeker M."/>
        </authorList>
    </citation>
    <scope>NUCLEOTIDE SEQUENCE [LARGE SCALE GENOMIC DNA]</scope>
    <source>
        <strain evidence="2 3">DSM 17960</strain>
    </source>
</reference>
<gene>
    <name evidence="2" type="ORF">Q361_10474</name>
</gene>
<dbReference type="Proteomes" id="UP000237056">
    <property type="component" value="Unassembled WGS sequence"/>
</dbReference>
<feature type="transmembrane region" description="Helical" evidence="1">
    <location>
        <begin position="148"/>
        <end position="173"/>
    </location>
</feature>
<keyword evidence="1" id="KW-0472">Membrane</keyword>
<keyword evidence="1" id="KW-1133">Transmembrane helix</keyword>
<feature type="transmembrane region" description="Helical" evidence="1">
    <location>
        <begin position="179"/>
        <end position="208"/>
    </location>
</feature>
<feature type="transmembrane region" description="Helical" evidence="1">
    <location>
        <begin position="107"/>
        <end position="127"/>
    </location>
</feature>
<keyword evidence="1" id="KW-0812">Transmembrane</keyword>
<keyword evidence="3" id="KW-1185">Reference proteome</keyword>
<accession>A0A2S4N9J8</accession>
<feature type="transmembrane region" description="Helical" evidence="1">
    <location>
        <begin position="6"/>
        <end position="23"/>
    </location>
</feature>
<feature type="transmembrane region" description="Helical" evidence="1">
    <location>
        <begin position="220"/>
        <end position="238"/>
    </location>
</feature>
<evidence type="ECO:0000313" key="2">
    <source>
        <dbReference type="EMBL" id="POS02355.1"/>
    </source>
</evidence>
<dbReference type="RefSeq" id="WP_103725414.1">
    <property type="nucleotide sequence ID" value="NZ_PQNY01000004.1"/>
</dbReference>
<sequence>MFDVIIVFFIFIFGLLTPHFFIYDDERKYLKNLRLLWLVHVFFGVMYYFFTRNGGGDAWFYWVSSSKFTFDNFFETISKLEGTAFMVGLNSIFTQVLQLGFFANTMIYTYIGYLGIIFFYLFANRTIEYNFFLKKIPLFPWIFFLPNLHFWSSGLGKDSLLFFCIGGFFYSMLELKKRFILLLFVIILSLLIRPHITLFLFLGISISLGFDYGVSVVRKIILSFFFIGFGIIILPKVLSFTKIETLSVNSIDSKTSAQAELLTDKAGSSVNVSSYPLPLKIATFLFRPTFTDINSLNALFAAFENLFLFILFVKALRNKPLWAFKNSGFLLKAMLIYLIIGSILFSMSLGNLGIMLRMRNMFLAPFLIYMLHSLSISFVRKQTSVK</sequence>
<dbReference type="OrthoDB" id="975915at2"/>
<organism evidence="2 3">
    <name type="scientific">Flavobacterium croceum DSM 17960</name>
    <dbReference type="NCBI Taxonomy" id="1121886"/>
    <lineage>
        <taxon>Bacteria</taxon>
        <taxon>Pseudomonadati</taxon>
        <taxon>Bacteroidota</taxon>
        <taxon>Flavobacteriia</taxon>
        <taxon>Flavobacteriales</taxon>
        <taxon>Flavobacteriaceae</taxon>
        <taxon>Flavobacterium</taxon>
    </lineage>
</organism>
<feature type="transmembrane region" description="Helical" evidence="1">
    <location>
        <begin position="362"/>
        <end position="379"/>
    </location>
</feature>
<name>A0A2S4N9J8_9FLAO</name>
<proteinExistence type="predicted"/>
<feature type="transmembrane region" description="Helical" evidence="1">
    <location>
        <begin position="35"/>
        <end position="51"/>
    </location>
</feature>
<protein>
    <submittedName>
        <fullName evidence="2">Uncharacterized protein</fullName>
    </submittedName>
</protein>
<feature type="transmembrane region" description="Helical" evidence="1">
    <location>
        <begin position="334"/>
        <end position="356"/>
    </location>
</feature>
<dbReference type="EMBL" id="PQNY01000004">
    <property type="protein sequence ID" value="POS02355.1"/>
    <property type="molecule type" value="Genomic_DNA"/>
</dbReference>
<evidence type="ECO:0000313" key="3">
    <source>
        <dbReference type="Proteomes" id="UP000237056"/>
    </source>
</evidence>